<dbReference type="FunFam" id="1.25.40.570:FF:000006">
    <property type="entry name" value="COP9 signalosome complex subunit 2"/>
    <property type="match status" value="1"/>
</dbReference>
<dbReference type="Gene3D" id="1.25.40.570">
    <property type="match status" value="1"/>
</dbReference>
<feature type="region of interest" description="Disordered" evidence="11">
    <location>
        <begin position="1"/>
        <end position="50"/>
    </location>
</feature>
<feature type="compositionally biased region" description="Basic and acidic residues" evidence="11">
    <location>
        <begin position="18"/>
        <end position="28"/>
    </location>
</feature>
<evidence type="ECO:0000256" key="9">
    <source>
        <dbReference type="ARBA" id="ARBA00023180"/>
    </source>
</evidence>
<feature type="transmembrane region" description="Helical" evidence="12">
    <location>
        <begin position="397"/>
        <end position="416"/>
    </location>
</feature>
<comment type="subcellular location">
    <subcellularLocation>
        <location evidence="3">Cytoplasm</location>
    </subcellularLocation>
    <subcellularLocation>
        <location evidence="2">Membrane</location>
        <topology evidence="2">Multi-pass membrane protein</topology>
    </subcellularLocation>
    <subcellularLocation>
        <location evidence="1">Nucleus</location>
    </subcellularLocation>
</comment>
<comment type="subunit">
    <text evidence="5">Component of the COP9 signalosome (CSN) complex.</text>
</comment>
<reference evidence="14" key="1">
    <citation type="submission" date="2019-05" db="EMBL/GenBank/DDBJ databases">
        <authorList>
            <person name="Piombo E."/>
        </authorList>
    </citation>
    <scope>NUCLEOTIDE SEQUENCE</scope>
    <source>
        <strain evidence="14">C2S</strain>
    </source>
</reference>
<feature type="transmembrane region" description="Helical" evidence="12">
    <location>
        <begin position="174"/>
        <end position="201"/>
    </location>
</feature>
<proteinExistence type="inferred from homology"/>
<evidence type="ECO:0000259" key="13">
    <source>
        <dbReference type="PROSITE" id="PS50250"/>
    </source>
</evidence>
<keyword evidence="8" id="KW-0736">Signalosome</keyword>
<name>A0A9Q9UA14_FUSFU</name>
<feature type="transmembrane region" description="Helical" evidence="12">
    <location>
        <begin position="455"/>
        <end position="477"/>
    </location>
</feature>
<feature type="transmembrane region" description="Helical" evidence="12">
    <location>
        <begin position="213"/>
        <end position="236"/>
    </location>
</feature>
<dbReference type="SUPFAM" id="SSF46785">
    <property type="entry name" value="Winged helix' DNA-binding domain"/>
    <property type="match status" value="1"/>
</dbReference>
<evidence type="ECO:0000256" key="7">
    <source>
        <dbReference type="ARBA" id="ARBA00022490"/>
    </source>
</evidence>
<organism evidence="14 15">
    <name type="scientific">Fusarium fujikuroi</name>
    <name type="common">Bakanae and foot rot disease fungus</name>
    <name type="synonym">Gibberella fujikuroi</name>
    <dbReference type="NCBI Taxonomy" id="5127"/>
    <lineage>
        <taxon>Eukaryota</taxon>
        <taxon>Fungi</taxon>
        <taxon>Dikarya</taxon>
        <taxon>Ascomycota</taxon>
        <taxon>Pezizomycotina</taxon>
        <taxon>Sordariomycetes</taxon>
        <taxon>Hypocreomycetidae</taxon>
        <taxon>Hypocreales</taxon>
        <taxon>Nectriaceae</taxon>
        <taxon>Fusarium</taxon>
        <taxon>Fusarium fujikuroi species complex</taxon>
    </lineage>
</organism>
<feature type="compositionally biased region" description="Basic residues" evidence="11">
    <location>
        <begin position="963"/>
        <end position="977"/>
    </location>
</feature>
<feature type="transmembrane region" description="Helical" evidence="12">
    <location>
        <begin position="355"/>
        <end position="376"/>
    </location>
</feature>
<dbReference type="AlphaFoldDB" id="A0A9Q9UA14"/>
<dbReference type="SMART" id="SM00088">
    <property type="entry name" value="PINT"/>
    <property type="match status" value="1"/>
</dbReference>
<dbReference type="InterPro" id="IPR036259">
    <property type="entry name" value="MFS_trans_sf"/>
</dbReference>
<comment type="similarity">
    <text evidence="4">Belongs to the CSN2 family.</text>
</comment>
<evidence type="ECO:0000256" key="10">
    <source>
        <dbReference type="ARBA" id="ARBA00023242"/>
    </source>
</evidence>
<accession>A0A9Q9UA14</accession>
<dbReference type="InterPro" id="IPR000717">
    <property type="entry name" value="PCI_dom"/>
</dbReference>
<feature type="transmembrane region" description="Helical" evidence="12">
    <location>
        <begin position="422"/>
        <end position="443"/>
    </location>
</feature>
<dbReference type="GO" id="GO:0008180">
    <property type="term" value="C:COP9 signalosome"/>
    <property type="evidence" value="ECO:0007669"/>
    <property type="project" value="UniProtKB-KW"/>
</dbReference>
<feature type="transmembrane region" description="Helical" evidence="12">
    <location>
        <begin position="146"/>
        <end position="168"/>
    </location>
</feature>
<feature type="transmembrane region" description="Helical" evidence="12">
    <location>
        <begin position="319"/>
        <end position="343"/>
    </location>
</feature>
<dbReference type="Gene3D" id="1.20.1250.20">
    <property type="entry name" value="MFS general substrate transporter like domains"/>
    <property type="match status" value="1"/>
</dbReference>
<evidence type="ECO:0000256" key="6">
    <source>
        <dbReference type="ARBA" id="ARBA00014879"/>
    </source>
</evidence>
<dbReference type="Proteomes" id="UP000760494">
    <property type="component" value="Unassembled WGS sequence"/>
</dbReference>
<keyword evidence="9" id="KW-0325">Glycoprotein</keyword>
<evidence type="ECO:0000256" key="1">
    <source>
        <dbReference type="ARBA" id="ARBA00004123"/>
    </source>
</evidence>
<evidence type="ECO:0000256" key="11">
    <source>
        <dbReference type="SAM" id="MobiDB-lite"/>
    </source>
</evidence>
<evidence type="ECO:0000256" key="4">
    <source>
        <dbReference type="ARBA" id="ARBA00009318"/>
    </source>
</evidence>
<dbReference type="Pfam" id="PF07690">
    <property type="entry name" value="MFS_1"/>
    <property type="match status" value="1"/>
</dbReference>
<dbReference type="InterPro" id="IPR050871">
    <property type="entry name" value="26S_Proteasome/COP9_Components"/>
</dbReference>
<keyword evidence="7" id="KW-0963">Cytoplasm</keyword>
<dbReference type="GO" id="GO:0022857">
    <property type="term" value="F:transmembrane transporter activity"/>
    <property type="evidence" value="ECO:0007669"/>
    <property type="project" value="InterPro"/>
</dbReference>
<dbReference type="EMBL" id="CABFJX010000224">
    <property type="protein sequence ID" value="VTT68711.1"/>
    <property type="molecule type" value="Genomic_DNA"/>
</dbReference>
<evidence type="ECO:0000256" key="3">
    <source>
        <dbReference type="ARBA" id="ARBA00004496"/>
    </source>
</evidence>
<protein>
    <recommendedName>
        <fullName evidence="6">COP9 signalosome complex subunit 2</fullName>
    </recommendedName>
</protein>
<evidence type="ECO:0000256" key="5">
    <source>
        <dbReference type="ARBA" id="ARBA00011098"/>
    </source>
</evidence>
<comment type="caution">
    <text evidence="14">The sequence shown here is derived from an EMBL/GenBank/DDBJ whole genome shotgun (WGS) entry which is preliminary data.</text>
</comment>
<sequence>MAAQAQLTDDNVYDTDVESNHGIERDEAPTEQSPLLPSGREEDDEPSKSLKRRALAMGMLALLMVEVSQFIMNPPTKKITEDIICRQHYPDHLIGAFDTDDYRCKDSPVQKTLAMVQGWDQAFEMGVPILTQFPYGIVADKYGRRLVLFLAMLGCCLSTAWLLLVLSFPNVFSIWAILGGDIFFLIGGGGQMAVAMVYTIVADVVPVSERTDMFFRLVALVLIFNVIFNPISAWLLQFDPWLSMWIGFGFMVFGTMCILLIPETMHLRRKDDKRHNEEHENEQLHGVPLSKHSVLKQAWFSIQNDMQHVWRFIVASKSIMMLMLAIAFFFPVRTVLTGVLLQYMSKRFDWSWSKATYISTIGIVATVVCYLIILPVTSEFLNKSRRYKSRPVARDLLLARITITIMAVGCLLMGLASVPWLFIISLITVNIGNSFVALSRALINALVEPHTIATLNTTISLVEVIMGLTAPAMSWLLGRGFELGALDHTFFTMSDDEDFMQESDEEQYDFEYEEDDDEETADVDIENKYYNAKQLKLSDPEDAIAEFLGIPPLEEEKGEWGFKGVKQAIKLEFKLGQYDKAAEHYAELLTYVKSAVTRNYSEKSINNMLDYIEKGADGPEAVKCMEQFYSLTLQSFQSTNNERLWLKTNIKLAKLLLDRKEYGAVSKKLRELHKTCQQEDGTDDPSKGTYSLEIYALEIQMFAETKNNKQLKALYQRALKVKSAVPHPRIMGIIRECGGKMHMSEENWKEAQSDFFESFRNYDEAGSLQRIQVLKYLLLTTMLMKSDINPFDSQETKPYKTDPRISAMTDLVDAYQRDDVHAYEKVLQRNQDILDDPFIAENIDEVTRNMRTKGVVKLIAPYTRMKLSWIARQLKISEPEVQDILGFLIVDGKINGRVNQQEGLLQITSDADTERIAALQGLTSSISELFGAIFRDGDGFRNTEHSATDEQTMDMAGIPLGKGSHRAATQHRGKKGKLAAAQWA</sequence>
<gene>
    <name evidence="14" type="ORF">C2S_7134</name>
</gene>
<dbReference type="Pfam" id="PF01399">
    <property type="entry name" value="PCI"/>
    <property type="match status" value="1"/>
</dbReference>
<evidence type="ECO:0000256" key="8">
    <source>
        <dbReference type="ARBA" id="ARBA00022790"/>
    </source>
</evidence>
<dbReference type="SUPFAM" id="SSF103473">
    <property type="entry name" value="MFS general substrate transporter"/>
    <property type="match status" value="1"/>
</dbReference>
<evidence type="ECO:0000313" key="15">
    <source>
        <dbReference type="Proteomes" id="UP000760494"/>
    </source>
</evidence>
<keyword evidence="10" id="KW-0539">Nucleus</keyword>
<feature type="region of interest" description="Disordered" evidence="11">
    <location>
        <begin position="963"/>
        <end position="984"/>
    </location>
</feature>
<dbReference type="GO" id="GO:0016020">
    <property type="term" value="C:membrane"/>
    <property type="evidence" value="ECO:0007669"/>
    <property type="project" value="UniProtKB-SubCell"/>
</dbReference>
<dbReference type="InterPro" id="IPR011701">
    <property type="entry name" value="MFS"/>
</dbReference>
<evidence type="ECO:0000313" key="14">
    <source>
        <dbReference type="EMBL" id="VTT68711.1"/>
    </source>
</evidence>
<feature type="transmembrane region" description="Helical" evidence="12">
    <location>
        <begin position="242"/>
        <end position="261"/>
    </location>
</feature>
<keyword evidence="12" id="KW-0812">Transmembrane</keyword>
<dbReference type="GO" id="GO:0005737">
    <property type="term" value="C:cytoplasm"/>
    <property type="evidence" value="ECO:0007669"/>
    <property type="project" value="UniProtKB-SubCell"/>
</dbReference>
<keyword evidence="12" id="KW-0472">Membrane</keyword>
<keyword evidence="12" id="KW-1133">Transmembrane helix</keyword>
<dbReference type="SMART" id="SM00753">
    <property type="entry name" value="PAM"/>
    <property type="match status" value="1"/>
</dbReference>
<evidence type="ECO:0000256" key="12">
    <source>
        <dbReference type="SAM" id="Phobius"/>
    </source>
</evidence>
<evidence type="ECO:0000256" key="2">
    <source>
        <dbReference type="ARBA" id="ARBA00004141"/>
    </source>
</evidence>
<dbReference type="PANTHER" id="PTHR10678">
    <property type="entry name" value="26S PROTEASOME NON-ATPASE REGULATORY SUBUNIT 11/COP9 SIGNALOSOME COMPLEX SUBUNIT 2"/>
    <property type="match status" value="1"/>
</dbReference>
<dbReference type="PROSITE" id="PS50250">
    <property type="entry name" value="PCI"/>
    <property type="match status" value="1"/>
</dbReference>
<feature type="domain" description="PCI" evidence="13">
    <location>
        <begin position="744"/>
        <end position="912"/>
    </location>
</feature>
<dbReference type="InterPro" id="IPR036390">
    <property type="entry name" value="WH_DNA-bd_sf"/>
</dbReference>
<dbReference type="CDD" id="cd06174">
    <property type="entry name" value="MFS"/>
    <property type="match status" value="1"/>
</dbReference>